<keyword evidence="2" id="KW-1185">Reference proteome</keyword>
<evidence type="ECO:0000313" key="2">
    <source>
        <dbReference type="Proteomes" id="UP001607303"/>
    </source>
</evidence>
<dbReference type="EMBL" id="JAYRBN010000113">
    <property type="protein sequence ID" value="KAL2723829.1"/>
    <property type="molecule type" value="Genomic_DNA"/>
</dbReference>
<dbReference type="Proteomes" id="UP001607303">
    <property type="component" value="Unassembled WGS sequence"/>
</dbReference>
<protein>
    <submittedName>
        <fullName evidence="1">Uncharacterized protein</fullName>
    </submittedName>
</protein>
<evidence type="ECO:0000313" key="1">
    <source>
        <dbReference type="EMBL" id="KAL2723829.1"/>
    </source>
</evidence>
<dbReference type="AlphaFoldDB" id="A0ABD2AT81"/>
<name>A0ABD2AT81_VESMC</name>
<gene>
    <name evidence="1" type="ORF">V1477_019061</name>
</gene>
<proteinExistence type="predicted"/>
<organism evidence="1 2">
    <name type="scientific">Vespula maculifrons</name>
    <name type="common">Eastern yellow jacket</name>
    <name type="synonym">Wasp</name>
    <dbReference type="NCBI Taxonomy" id="7453"/>
    <lineage>
        <taxon>Eukaryota</taxon>
        <taxon>Metazoa</taxon>
        <taxon>Ecdysozoa</taxon>
        <taxon>Arthropoda</taxon>
        <taxon>Hexapoda</taxon>
        <taxon>Insecta</taxon>
        <taxon>Pterygota</taxon>
        <taxon>Neoptera</taxon>
        <taxon>Endopterygota</taxon>
        <taxon>Hymenoptera</taxon>
        <taxon>Apocrita</taxon>
        <taxon>Aculeata</taxon>
        <taxon>Vespoidea</taxon>
        <taxon>Vespidae</taxon>
        <taxon>Vespinae</taxon>
        <taxon>Vespula</taxon>
    </lineage>
</organism>
<reference evidence="1 2" key="1">
    <citation type="journal article" date="2024" name="Ann. Entomol. Soc. Am.">
        <title>Genomic analyses of the southern and eastern yellowjacket wasps (Hymenoptera: Vespidae) reveal evolutionary signatures of social life.</title>
        <authorList>
            <person name="Catto M.A."/>
            <person name="Caine P.B."/>
            <person name="Orr S.E."/>
            <person name="Hunt B.G."/>
            <person name="Goodisman M.A.D."/>
        </authorList>
    </citation>
    <scope>NUCLEOTIDE SEQUENCE [LARGE SCALE GENOMIC DNA]</scope>
    <source>
        <strain evidence="1">232</strain>
        <tissue evidence="1">Head and thorax</tissue>
    </source>
</reference>
<accession>A0ABD2AT81</accession>
<sequence length="89" mass="10201">CFGLRRGSLDVFAGCHSNESINEEFTQTSILHFRETLKIDLRECCACNTAGPRIQSRVTVIPTLTRVFGRYWRSFVCSAIVRSRRSRES</sequence>
<comment type="caution">
    <text evidence="1">The sequence shown here is derived from an EMBL/GenBank/DDBJ whole genome shotgun (WGS) entry which is preliminary data.</text>
</comment>
<feature type="non-terminal residue" evidence="1">
    <location>
        <position position="1"/>
    </location>
</feature>